<reference evidence="1 2" key="1">
    <citation type="submission" date="2024-10" db="EMBL/GenBank/DDBJ databases">
        <title>The Natural Products Discovery Center: Release of the First 8490 Sequenced Strains for Exploring Actinobacteria Biosynthetic Diversity.</title>
        <authorList>
            <person name="Kalkreuter E."/>
            <person name="Kautsar S.A."/>
            <person name="Yang D."/>
            <person name="Bader C.D."/>
            <person name="Teijaro C.N."/>
            <person name="Fluegel L."/>
            <person name="Davis C.M."/>
            <person name="Simpson J.R."/>
            <person name="Lauterbach L."/>
            <person name="Steele A.D."/>
            <person name="Gui C."/>
            <person name="Meng S."/>
            <person name="Li G."/>
            <person name="Viehrig K."/>
            <person name="Ye F."/>
            <person name="Su P."/>
            <person name="Kiefer A.F."/>
            <person name="Nichols A."/>
            <person name="Cepeda A.J."/>
            <person name="Yan W."/>
            <person name="Fan B."/>
            <person name="Jiang Y."/>
            <person name="Adhikari A."/>
            <person name="Zheng C.-J."/>
            <person name="Schuster L."/>
            <person name="Cowan T.M."/>
            <person name="Smanski M.J."/>
            <person name="Chevrette M.G."/>
            <person name="De Carvalho L.P.S."/>
            <person name="Shen B."/>
        </authorList>
    </citation>
    <scope>NUCLEOTIDE SEQUENCE [LARGE SCALE GENOMIC DNA]</scope>
    <source>
        <strain evidence="1 2">NPDC019481</strain>
    </source>
</reference>
<proteinExistence type="predicted"/>
<dbReference type="RefSeq" id="WP_036970299.1">
    <property type="nucleotide sequence ID" value="NZ_JBIRYI010000018.1"/>
</dbReference>
<comment type="caution">
    <text evidence="1">The sequence shown here is derived from an EMBL/GenBank/DDBJ whole genome shotgun (WGS) entry which is preliminary data.</text>
</comment>
<dbReference type="Pfam" id="PF14078">
    <property type="entry name" value="DUF4259"/>
    <property type="match status" value="1"/>
</dbReference>
<dbReference type="Proteomes" id="UP001611580">
    <property type="component" value="Unassembled WGS sequence"/>
</dbReference>
<organism evidence="1 2">
    <name type="scientific">Promicromonospora kroppenstedtii</name>
    <dbReference type="NCBI Taxonomy" id="440482"/>
    <lineage>
        <taxon>Bacteria</taxon>
        <taxon>Bacillati</taxon>
        <taxon>Actinomycetota</taxon>
        <taxon>Actinomycetes</taxon>
        <taxon>Micrococcales</taxon>
        <taxon>Promicromonosporaceae</taxon>
        <taxon>Promicromonospora</taxon>
    </lineage>
</organism>
<dbReference type="InterPro" id="IPR025355">
    <property type="entry name" value="DUF4259"/>
</dbReference>
<accession>A0ABW7XQU8</accession>
<gene>
    <name evidence="1" type="ORF">ACH47X_23640</name>
</gene>
<evidence type="ECO:0000313" key="1">
    <source>
        <dbReference type="EMBL" id="MFI2489926.1"/>
    </source>
</evidence>
<protein>
    <submittedName>
        <fullName evidence="1">DUF4259 domain-containing protein</fullName>
    </submittedName>
</protein>
<name>A0ABW7XQU8_9MICO</name>
<evidence type="ECO:0000313" key="2">
    <source>
        <dbReference type="Proteomes" id="UP001611580"/>
    </source>
</evidence>
<sequence>MGTWGPGNFDDDAAADHLSRLTDQLVTEVAEAMSGDPVGIEPDEYWGVAVPANLELLAVLARTDHVGVLLPEVATIEAWKSDYLAVWDSTVDGLGPSPEFRAARRAVLVRTFDDLAELRRLADAG</sequence>
<dbReference type="EMBL" id="JBIRYI010000018">
    <property type="protein sequence ID" value="MFI2489926.1"/>
    <property type="molecule type" value="Genomic_DNA"/>
</dbReference>
<keyword evidence="2" id="KW-1185">Reference proteome</keyword>